<reference evidence="7 8" key="1">
    <citation type="journal article" date="2019" name="Sci. Rep.">
        <title>A high-quality genome of Eragrostis curvula grass provides insights into Poaceae evolution and supports new strategies to enhance forage quality.</title>
        <authorList>
            <person name="Carballo J."/>
            <person name="Santos B.A.C.M."/>
            <person name="Zappacosta D."/>
            <person name="Garbus I."/>
            <person name="Selva J.P."/>
            <person name="Gallo C.A."/>
            <person name="Diaz A."/>
            <person name="Albertini E."/>
            <person name="Caccamo M."/>
            <person name="Echenique V."/>
        </authorList>
    </citation>
    <scope>NUCLEOTIDE SEQUENCE [LARGE SCALE GENOMIC DNA]</scope>
    <source>
        <strain evidence="8">cv. Victoria</strain>
        <tissue evidence="7">Leaf</tissue>
    </source>
</reference>
<dbReference type="EMBL" id="RWGY01000817">
    <property type="protein sequence ID" value="TVT98708.1"/>
    <property type="molecule type" value="Genomic_DNA"/>
</dbReference>
<dbReference type="Pfam" id="PF23559">
    <property type="entry name" value="WHD_DRP"/>
    <property type="match status" value="1"/>
</dbReference>
<dbReference type="InterPro" id="IPR055414">
    <property type="entry name" value="LRR_R13L4/SHOC2-like"/>
</dbReference>
<evidence type="ECO:0000313" key="7">
    <source>
        <dbReference type="EMBL" id="TVT98708.1"/>
    </source>
</evidence>
<feature type="non-terminal residue" evidence="7">
    <location>
        <position position="1"/>
    </location>
</feature>
<feature type="region of interest" description="Disordered" evidence="3">
    <location>
        <begin position="934"/>
        <end position="999"/>
    </location>
</feature>
<sequence>MPLGLGRDMHNVDVFTTDMLDSIDMLLGSPWLLILRTIKCDFSVRSLAFFFEGCHTLPGGYYGYSVSKRNRLQRVGTSPGASAARLPLLEMAVNWMEKFRLYGRHAEAKKLEERIASARLSMEPRVVSVWGLPGVGKSALVRTVYYNLVVMKPLFDRFAWVNVSCMDKGFVLNSKDKELDIEEFCRNLYFDFCPTGSKVAEDCFQQCVLQLSGSRCLIVIDSLESEIQWDSIKVSLTASMLGRNESVARHCALKEEDLLHVDGLEADAVRDLFINVNKVIGEGTFSSHGEMTEEAEGIINKCGRLPAVVIALRSYLAGKQDILGEMKRLKANFMQVLEINPELGGLRDVLTQMHNSYNDCPQVHKKCTFYLSNFPESTIIRRRRLVRRWIAEGYSKGSDSSSMVDYAEKLFQKLADLGITEQPPQTITTVTRDTRMTSCRVISLFLEYIMSREKDEKIFVPLEVSVLKGECNINTERVGQHLVIQSSWKREEIVLENMDLSRLRSLTVFGEWRPCFMSGRMRVLRVLDLEGASNVKDEDLKQIGEFLPRLKFLSLRGCKNITCLPASIGDLGQLQTLDIRDTRIVNLPKSIIKSRKLQYIRAGTIKWDYTAPTTPVDEAVTPAPTVEAEQPRPTPEDTPALSSEAEQRPPATTVKLEQVEQASSAYEELPSATPAEAEQLSPATAVTEHLPPAPAEAEQLPSAPAAEAGLQTAAYSAGTSEDWELQLLYTDSEAQLPEQAAREKELPIQAPNAIVEQSTLRSSSCGAYGMRMTSYRVISLFSEYIMSSEKEEKVFVLLEVSVLEEDCGVNTERVRQHLIIRSSWRRDEIVLESFDLSRLRSLRVFGELCSCITPGRMRVLQVLNLKGTTNIKDEDLKQIMKLLAHLKFLSLGGRRDIARLPASIANLRMLQNLDVSGGTMIWYYTGPDSERRLPTIPVNEASTPAPSAEAVLGTPAQSSETEQPTEIIVESGQPRPAPSGESKLTASAPGSKAEVQAPPPGSRICPMLYSWRSKLRRSQPVSACRAGIEVPAGIAKLTALHTLGIVNVNTAGGKAVLEEVGKLTQLRKLGLCGINRGNCRHLSLVHNLESLSLHFEKGKHAVPTDDIQLPSKIRSLKLYGHVENIPGSIKDLQSLMKLSLEIVTLKQEDVQTIGKLKKLHTLRLRVKNVPDRGLRFDRGLDNANHSSTKLFLTIQVLDIRVLDTASNKRSDVTFNEGALEKLELLEVRDPPPTLHVSGLKNLNSLKKVSLIGAYNDTLKEALQNQLDFLSFKTRRRINLMSTQRNPV</sequence>
<dbReference type="Gramene" id="TVT98708">
    <property type="protein sequence ID" value="TVT98708"/>
    <property type="gene ID" value="EJB05_55937"/>
</dbReference>
<evidence type="ECO:0000313" key="8">
    <source>
        <dbReference type="Proteomes" id="UP000324897"/>
    </source>
</evidence>
<dbReference type="SUPFAM" id="SSF52047">
    <property type="entry name" value="RNI-like"/>
    <property type="match status" value="1"/>
</dbReference>
<dbReference type="InterPro" id="IPR058922">
    <property type="entry name" value="WHD_DRP"/>
</dbReference>
<dbReference type="OrthoDB" id="644035at2759"/>
<evidence type="ECO:0000256" key="2">
    <source>
        <dbReference type="ARBA" id="ARBA00022821"/>
    </source>
</evidence>
<feature type="region of interest" description="Disordered" evidence="3">
    <location>
        <begin position="614"/>
        <end position="683"/>
    </location>
</feature>
<gene>
    <name evidence="7" type="ORF">EJB05_55937</name>
</gene>
<dbReference type="Pfam" id="PF00931">
    <property type="entry name" value="NB-ARC"/>
    <property type="match status" value="1"/>
</dbReference>
<dbReference type="InterPro" id="IPR044974">
    <property type="entry name" value="Disease_R_plants"/>
</dbReference>
<dbReference type="Pfam" id="PF23598">
    <property type="entry name" value="LRR_14"/>
    <property type="match status" value="3"/>
</dbReference>
<keyword evidence="1" id="KW-0677">Repeat</keyword>
<feature type="compositionally biased region" description="Polar residues" evidence="3">
    <location>
        <begin position="955"/>
        <end position="964"/>
    </location>
</feature>
<dbReference type="GO" id="GO:0098542">
    <property type="term" value="P:defense response to other organism"/>
    <property type="evidence" value="ECO:0007669"/>
    <property type="project" value="TreeGrafter"/>
</dbReference>
<feature type="domain" description="Disease resistance R13L4/SHOC-2-like LRR" evidence="6">
    <location>
        <begin position="1027"/>
        <end position="1261"/>
    </location>
</feature>
<dbReference type="SUPFAM" id="SSF52058">
    <property type="entry name" value="L domain-like"/>
    <property type="match status" value="1"/>
</dbReference>
<feature type="domain" description="Disease resistance R13L4/SHOC-2-like LRR" evidence="6">
    <location>
        <begin position="839"/>
        <end position="917"/>
    </location>
</feature>
<protein>
    <submittedName>
        <fullName evidence="7">Uncharacterized protein</fullName>
    </submittedName>
</protein>
<evidence type="ECO:0000259" key="5">
    <source>
        <dbReference type="Pfam" id="PF23559"/>
    </source>
</evidence>
<dbReference type="Proteomes" id="UP000324897">
    <property type="component" value="Unassembled WGS sequence"/>
</dbReference>
<dbReference type="Gene3D" id="3.80.10.10">
    <property type="entry name" value="Ribonuclease Inhibitor"/>
    <property type="match status" value="3"/>
</dbReference>
<evidence type="ECO:0000259" key="4">
    <source>
        <dbReference type="Pfam" id="PF00931"/>
    </source>
</evidence>
<feature type="domain" description="Disease resistance R13L4/SHOC-2-like LRR" evidence="6">
    <location>
        <begin position="503"/>
        <end position="603"/>
    </location>
</feature>
<feature type="domain" description="Disease resistance protein winged helix" evidence="5">
    <location>
        <begin position="374"/>
        <end position="443"/>
    </location>
</feature>
<proteinExistence type="predicted"/>
<keyword evidence="8" id="KW-1185">Reference proteome</keyword>
<dbReference type="Gene3D" id="3.40.50.300">
    <property type="entry name" value="P-loop containing nucleotide triphosphate hydrolases"/>
    <property type="match status" value="1"/>
</dbReference>
<feature type="domain" description="NB-ARC" evidence="4">
    <location>
        <begin position="119"/>
        <end position="275"/>
    </location>
</feature>
<organism evidence="7 8">
    <name type="scientific">Eragrostis curvula</name>
    <name type="common">weeping love grass</name>
    <dbReference type="NCBI Taxonomy" id="38414"/>
    <lineage>
        <taxon>Eukaryota</taxon>
        <taxon>Viridiplantae</taxon>
        <taxon>Streptophyta</taxon>
        <taxon>Embryophyta</taxon>
        <taxon>Tracheophyta</taxon>
        <taxon>Spermatophyta</taxon>
        <taxon>Magnoliopsida</taxon>
        <taxon>Liliopsida</taxon>
        <taxon>Poales</taxon>
        <taxon>Poaceae</taxon>
        <taxon>PACMAD clade</taxon>
        <taxon>Chloridoideae</taxon>
        <taxon>Eragrostideae</taxon>
        <taxon>Eragrostidinae</taxon>
        <taxon>Eragrostis</taxon>
    </lineage>
</organism>
<name>A0A5J9SIH8_9POAL</name>
<dbReference type="SUPFAM" id="SSF52540">
    <property type="entry name" value="P-loop containing nucleoside triphosphate hydrolases"/>
    <property type="match status" value="1"/>
</dbReference>
<accession>A0A5J9SIH8</accession>
<dbReference type="InterPro" id="IPR002182">
    <property type="entry name" value="NB-ARC"/>
</dbReference>
<dbReference type="PRINTS" id="PR00364">
    <property type="entry name" value="DISEASERSIST"/>
</dbReference>
<evidence type="ECO:0000256" key="1">
    <source>
        <dbReference type="ARBA" id="ARBA00022737"/>
    </source>
</evidence>
<dbReference type="PANTHER" id="PTHR23155:SF1135">
    <property type="entry name" value="OS08G0246300 PROTEIN"/>
    <property type="match status" value="1"/>
</dbReference>
<dbReference type="GO" id="GO:0043531">
    <property type="term" value="F:ADP binding"/>
    <property type="evidence" value="ECO:0007669"/>
    <property type="project" value="InterPro"/>
</dbReference>
<evidence type="ECO:0000256" key="3">
    <source>
        <dbReference type="SAM" id="MobiDB-lite"/>
    </source>
</evidence>
<keyword evidence="2" id="KW-0611">Plant defense</keyword>
<comment type="caution">
    <text evidence="7">The sequence shown here is derived from an EMBL/GenBank/DDBJ whole genome shotgun (WGS) entry which is preliminary data.</text>
</comment>
<dbReference type="InterPro" id="IPR032675">
    <property type="entry name" value="LRR_dom_sf"/>
</dbReference>
<dbReference type="InterPro" id="IPR027417">
    <property type="entry name" value="P-loop_NTPase"/>
</dbReference>
<dbReference type="PANTHER" id="PTHR23155">
    <property type="entry name" value="DISEASE RESISTANCE PROTEIN RP"/>
    <property type="match status" value="1"/>
</dbReference>
<evidence type="ECO:0000259" key="6">
    <source>
        <dbReference type="Pfam" id="PF23598"/>
    </source>
</evidence>